<dbReference type="EMBL" id="BAEO01000062">
    <property type="protein sequence ID" value="GAC21289.1"/>
    <property type="molecule type" value="Genomic_DNA"/>
</dbReference>
<evidence type="ECO:0000313" key="1">
    <source>
        <dbReference type="EMBL" id="GAC21289.1"/>
    </source>
</evidence>
<reference evidence="1 2" key="1">
    <citation type="journal article" date="2017" name="Antonie Van Leeuwenhoek">
        <title>Rhizobium rhizosphaerae sp. nov., a novel species isolated from rice rhizosphere.</title>
        <authorList>
            <person name="Zhao J.J."/>
            <person name="Zhang J."/>
            <person name="Zhang R.J."/>
            <person name="Zhang C.W."/>
            <person name="Yin H.Q."/>
            <person name="Zhang X.X."/>
        </authorList>
    </citation>
    <scope>NUCLEOTIDE SEQUENCE [LARGE SCALE GENOMIC DNA]</scope>
    <source>
        <strain evidence="1 2">BSs20135</strain>
    </source>
</reference>
<dbReference type="AlphaFoldDB" id="K6XKY3"/>
<gene>
    <name evidence="1" type="ORF">GARC_4347</name>
</gene>
<keyword evidence="2" id="KW-1185">Reference proteome</keyword>
<protein>
    <submittedName>
        <fullName evidence="1">Uncharacterized protein</fullName>
    </submittedName>
</protein>
<comment type="caution">
    <text evidence="1">The sequence shown here is derived from an EMBL/GenBank/DDBJ whole genome shotgun (WGS) entry which is preliminary data.</text>
</comment>
<dbReference type="Proteomes" id="UP000006327">
    <property type="component" value="Unassembled WGS sequence"/>
</dbReference>
<sequence length="56" mass="6224">MVAGAKQLAEKIVAQSAKDTVLKFRVTNGARHTTAFSTTLSFKLRAFLHPSYKERT</sequence>
<dbReference type="STRING" id="493475.GARC_4347"/>
<proteinExistence type="predicted"/>
<name>K6XKY3_9ALTE</name>
<evidence type="ECO:0000313" key="2">
    <source>
        <dbReference type="Proteomes" id="UP000006327"/>
    </source>
</evidence>
<organism evidence="1 2">
    <name type="scientific">Paraglaciecola arctica BSs20135</name>
    <dbReference type="NCBI Taxonomy" id="493475"/>
    <lineage>
        <taxon>Bacteria</taxon>
        <taxon>Pseudomonadati</taxon>
        <taxon>Pseudomonadota</taxon>
        <taxon>Gammaproteobacteria</taxon>
        <taxon>Alteromonadales</taxon>
        <taxon>Alteromonadaceae</taxon>
        <taxon>Paraglaciecola</taxon>
    </lineage>
</organism>
<accession>K6XKY3</accession>